<keyword evidence="1" id="KW-1133">Transmembrane helix</keyword>
<gene>
    <name evidence="2" type="ordered locus">MBOVPG45_0795</name>
</gene>
<evidence type="ECO:0000256" key="1">
    <source>
        <dbReference type="SAM" id="Phobius"/>
    </source>
</evidence>
<evidence type="ECO:0000313" key="2">
    <source>
        <dbReference type="EMBL" id="ADR25205.1"/>
    </source>
</evidence>
<feature type="transmembrane region" description="Helical" evidence="1">
    <location>
        <begin position="75"/>
        <end position="96"/>
    </location>
</feature>
<feature type="transmembrane region" description="Helical" evidence="1">
    <location>
        <begin position="108"/>
        <end position="125"/>
    </location>
</feature>
<feature type="transmembrane region" description="Helical" evidence="1">
    <location>
        <begin position="21"/>
        <end position="42"/>
    </location>
</feature>
<name>A0A454AQ75_MYCBG</name>
<dbReference type="AlphaFoldDB" id="A0A454AQ75"/>
<keyword evidence="1" id="KW-0812">Transmembrane</keyword>
<reference evidence="2 3" key="1">
    <citation type="journal article" date="2011" name="Infect. Immun.">
        <title>Complete genome sequence of Mycoplasma bovis type strain PG45 (ATCC 25523).</title>
        <authorList>
            <person name="Wise K.S."/>
            <person name="Calcutt M.J."/>
            <person name="Foecking M.F."/>
            <person name="Roske K."/>
            <person name="Madupu R."/>
            <person name="Methe B.A."/>
        </authorList>
    </citation>
    <scope>NUCLEOTIDE SEQUENCE [LARGE SCALE GENOMIC DNA]</scope>
    <source>
        <strain evidence="3">ATCC 25523 / DSM 22781 / NCTC 10131 / PG45</strain>
    </source>
</reference>
<feature type="transmembrane region" description="Helical" evidence="1">
    <location>
        <begin position="137"/>
        <end position="157"/>
    </location>
</feature>
<accession>A0A454AQ75</accession>
<dbReference type="Gene3D" id="1.10.1760.20">
    <property type="match status" value="1"/>
</dbReference>
<sequence length="218" mass="25046">MHDYNSDNNSNAFKKKRSFRYSAGSTTYLMTNLSIYLAWFILSATVPNIGYLNLGYTQITYLAVLTVIATFHLGFVGNISVGLFFGLSSWFAAYIYGIPKYQYFDLSVIPRVEVALGVYVLFWVFNAFKKPAVWKFALLGVISTMLNHYFVFFAQFLHEKIRPGDLGRHGVPPIEIWLLQRLFNIISEPILGGMLLFGMYPALIALREQYKNVQKLRY</sequence>
<dbReference type="OrthoDB" id="398992at2"/>
<evidence type="ECO:0000313" key="3">
    <source>
        <dbReference type="Proteomes" id="UP000008713"/>
    </source>
</evidence>
<protein>
    <submittedName>
        <fullName evidence="2">Putative membrane protein</fullName>
    </submittedName>
</protein>
<feature type="transmembrane region" description="Helical" evidence="1">
    <location>
        <begin position="182"/>
        <end position="206"/>
    </location>
</feature>
<dbReference type="GeneID" id="31508135"/>
<dbReference type="Proteomes" id="UP000008713">
    <property type="component" value="Chromosome"/>
</dbReference>
<keyword evidence="1" id="KW-0472">Membrane</keyword>
<feature type="transmembrane region" description="Helical" evidence="1">
    <location>
        <begin position="48"/>
        <end position="68"/>
    </location>
</feature>
<dbReference type="EMBL" id="CP002188">
    <property type="protein sequence ID" value="ADR25205.1"/>
    <property type="molecule type" value="Genomic_DNA"/>
</dbReference>
<dbReference type="RefSeq" id="WP_013456425.1">
    <property type="nucleotide sequence ID" value="NC_014760.1"/>
</dbReference>
<proteinExistence type="predicted"/>
<dbReference type="KEGG" id="mbv:MBOVPG45_0795"/>
<organism evidence="2 3">
    <name type="scientific">Mycoplasmopsis bovis (strain ATCC 25523 / DSM 22781 / NCTC 10131 / PG45)</name>
    <name type="common">Mycoplasma bovis</name>
    <dbReference type="NCBI Taxonomy" id="289397"/>
    <lineage>
        <taxon>Bacteria</taxon>
        <taxon>Bacillati</taxon>
        <taxon>Mycoplasmatota</taxon>
        <taxon>Mycoplasmoidales</taxon>
        <taxon>Metamycoplasmataceae</taxon>
        <taxon>Mycoplasmopsis</taxon>
    </lineage>
</organism>